<evidence type="ECO:0000313" key="3">
    <source>
        <dbReference type="Proteomes" id="UP000030678"/>
    </source>
</evidence>
<feature type="compositionally biased region" description="Low complexity" evidence="1">
    <location>
        <begin position="368"/>
        <end position="382"/>
    </location>
</feature>
<gene>
    <name evidence="2" type="ORF">G647_05151</name>
</gene>
<reference evidence="2 3" key="1">
    <citation type="submission" date="2013-03" db="EMBL/GenBank/DDBJ databases">
        <title>The Genome Sequence of Cladophialophora carrionii CBS 160.54.</title>
        <authorList>
            <consortium name="The Broad Institute Genomics Platform"/>
            <person name="Cuomo C."/>
            <person name="de Hoog S."/>
            <person name="Gorbushina A."/>
            <person name="Walker B."/>
            <person name="Young S.K."/>
            <person name="Zeng Q."/>
            <person name="Gargeya S."/>
            <person name="Fitzgerald M."/>
            <person name="Haas B."/>
            <person name="Abouelleil A."/>
            <person name="Allen A.W."/>
            <person name="Alvarado L."/>
            <person name="Arachchi H.M."/>
            <person name="Berlin A.M."/>
            <person name="Chapman S.B."/>
            <person name="Gainer-Dewar J."/>
            <person name="Goldberg J."/>
            <person name="Griggs A."/>
            <person name="Gujja S."/>
            <person name="Hansen M."/>
            <person name="Howarth C."/>
            <person name="Imamovic A."/>
            <person name="Ireland A."/>
            <person name="Larimer J."/>
            <person name="McCowan C."/>
            <person name="Murphy C."/>
            <person name="Pearson M."/>
            <person name="Poon T.W."/>
            <person name="Priest M."/>
            <person name="Roberts A."/>
            <person name="Saif S."/>
            <person name="Shea T."/>
            <person name="Sisk P."/>
            <person name="Sykes S."/>
            <person name="Wortman J."/>
            <person name="Nusbaum C."/>
            <person name="Birren B."/>
        </authorList>
    </citation>
    <scope>NUCLEOTIDE SEQUENCE [LARGE SCALE GENOMIC DNA]</scope>
    <source>
        <strain evidence="2 3">CBS 160.54</strain>
    </source>
</reference>
<feature type="compositionally biased region" description="Pro residues" evidence="1">
    <location>
        <begin position="449"/>
        <end position="462"/>
    </location>
</feature>
<organism evidence="2 3">
    <name type="scientific">Cladophialophora carrionii CBS 160.54</name>
    <dbReference type="NCBI Taxonomy" id="1279043"/>
    <lineage>
        <taxon>Eukaryota</taxon>
        <taxon>Fungi</taxon>
        <taxon>Dikarya</taxon>
        <taxon>Ascomycota</taxon>
        <taxon>Pezizomycotina</taxon>
        <taxon>Eurotiomycetes</taxon>
        <taxon>Chaetothyriomycetidae</taxon>
        <taxon>Chaetothyriales</taxon>
        <taxon>Herpotrichiellaceae</taxon>
        <taxon>Cladophialophora</taxon>
    </lineage>
</organism>
<dbReference type="RefSeq" id="XP_008727705.1">
    <property type="nucleotide sequence ID" value="XM_008729483.1"/>
</dbReference>
<feature type="region of interest" description="Disordered" evidence="1">
    <location>
        <begin position="146"/>
        <end position="166"/>
    </location>
</feature>
<evidence type="ECO:0000256" key="1">
    <source>
        <dbReference type="SAM" id="MobiDB-lite"/>
    </source>
</evidence>
<feature type="compositionally biased region" description="Basic and acidic residues" evidence="1">
    <location>
        <begin position="330"/>
        <end position="346"/>
    </location>
</feature>
<feature type="compositionally biased region" description="Polar residues" evidence="1">
    <location>
        <begin position="301"/>
        <end position="323"/>
    </location>
</feature>
<dbReference type="EMBL" id="KB822705">
    <property type="protein sequence ID" value="ETI23350.1"/>
    <property type="molecule type" value="Genomic_DNA"/>
</dbReference>
<dbReference type="HOGENOM" id="CLU_015531_0_0_1"/>
<protein>
    <submittedName>
        <fullName evidence="2">Uncharacterized protein</fullName>
    </submittedName>
</protein>
<proteinExistence type="predicted"/>
<feature type="compositionally biased region" description="Polar residues" evidence="1">
    <location>
        <begin position="480"/>
        <end position="492"/>
    </location>
</feature>
<name>V9D930_9EURO</name>
<dbReference type="Proteomes" id="UP000030678">
    <property type="component" value="Unassembled WGS sequence"/>
</dbReference>
<dbReference type="OrthoDB" id="25896at2759"/>
<dbReference type="GeneID" id="19983644"/>
<feature type="compositionally biased region" description="Basic and acidic residues" evidence="1">
    <location>
        <begin position="387"/>
        <end position="396"/>
    </location>
</feature>
<sequence>MSSLVRAVIAAFENATKLVQRIREQRASSDGLLLPDEGAQSLLESLALGPMIVRGHYEHELKRFGEAYACGDIQARDRMKDVLINLQMSLIINLKTVYMDGIEMDLPVLQATSDDCRVNAGVCLGQLSRRLSGAAKAQAYYPQPSPYSSGASGLIPPRSPSLGYSSSRSTYSSAAFQAPRTPDAMTEHFGRLHMSPSCFSPTFEEGKMRDDRETSMGSDASQDRHFRPQSAAMRWPTVEIQMLAPTVDEYRIEESDDRRMRRRSSQALAIEDNILLMFPKPGGQPILTPPTPALDTDRDSYVSSGQNSQIDSSPDLTRALTGQRSRKPRERSGRDQYGDRVVRGDGRQFSNSTVYDLYLPRSPERQDSMSYSSRSQGSSQNSLHLLENSRPRRREPQSNSLKVSKRAAREFIRRPVSTQTDDRPATRELPLRPSKCVPIPVDPSRTRPPRTPPPTGPLPKVPSLPHEAVSESHALPTSVPPSDQARSIHTTSSTVASLPVMPLTDTGPLTLPTDKNLRGFCKGAFRLQAGLERKAFTINNRPLGLSGMSSYWRCEKCNFEGHVHQRVNTSGDKKKRGKPEKMFDPRVRVSEAGGIRYRWAFLARCHVSLKGTISLDTPKDGSFGSFGCIFCCAEGENRGWLDMSNAAGVLGGPGTGSDLSIRSGSGRAANTGANMAVIAGAQATPIFGGVASFMQHLERVHRPQDGWPNAEMAGRFRVVVGRVARPEEQGWEVNFVPG</sequence>
<dbReference type="VEuPathDB" id="FungiDB:G647_05151"/>
<accession>V9D930</accession>
<feature type="compositionally biased region" description="Basic and acidic residues" evidence="1">
    <location>
        <begin position="420"/>
        <end position="430"/>
    </location>
</feature>
<feature type="region of interest" description="Disordered" evidence="1">
    <location>
        <begin position="281"/>
        <end position="492"/>
    </location>
</feature>
<evidence type="ECO:0000313" key="2">
    <source>
        <dbReference type="EMBL" id="ETI23350.1"/>
    </source>
</evidence>
<dbReference type="AlphaFoldDB" id="V9D930"/>